<dbReference type="Pfam" id="PF00017">
    <property type="entry name" value="SH2"/>
    <property type="match status" value="1"/>
</dbReference>
<dbReference type="Pfam" id="PF00018">
    <property type="entry name" value="SH3_1"/>
    <property type="match status" value="1"/>
</dbReference>
<keyword evidence="9" id="KW-1185">Reference proteome</keyword>
<gene>
    <name evidence="8" type="ORF">CAUJ_LOCUS6742</name>
</gene>
<dbReference type="CDD" id="cd04519">
    <property type="entry name" value="RasGAP"/>
    <property type="match status" value="1"/>
</dbReference>
<feature type="compositionally biased region" description="Low complexity" evidence="5">
    <location>
        <begin position="1"/>
        <end position="13"/>
    </location>
</feature>
<dbReference type="GO" id="GO:0016477">
    <property type="term" value="P:cell migration"/>
    <property type="evidence" value="ECO:0007669"/>
    <property type="project" value="TreeGrafter"/>
</dbReference>
<name>A0A8S1H6E1_9PELO</name>
<dbReference type="GO" id="GO:0035591">
    <property type="term" value="F:signaling adaptor activity"/>
    <property type="evidence" value="ECO:0007669"/>
    <property type="project" value="TreeGrafter"/>
</dbReference>
<proteinExistence type="predicted"/>
<dbReference type="SUPFAM" id="SSF55550">
    <property type="entry name" value="SH2 domain"/>
    <property type="match status" value="2"/>
</dbReference>
<dbReference type="InterPro" id="IPR000980">
    <property type="entry name" value="SH2"/>
</dbReference>
<dbReference type="PANTHER" id="PTHR19969:SF5">
    <property type="entry name" value="CRK-LIKE PROTEIN"/>
    <property type="match status" value="1"/>
</dbReference>
<dbReference type="CDD" id="cd00173">
    <property type="entry name" value="SH2"/>
    <property type="match status" value="2"/>
</dbReference>
<dbReference type="CDD" id="cd00174">
    <property type="entry name" value="SH3"/>
    <property type="match status" value="1"/>
</dbReference>
<reference evidence="8" key="1">
    <citation type="submission" date="2020-10" db="EMBL/GenBank/DDBJ databases">
        <authorList>
            <person name="Kikuchi T."/>
        </authorList>
    </citation>
    <scope>NUCLEOTIDE SEQUENCE</scope>
    <source>
        <strain evidence="8">NKZ352</strain>
    </source>
</reference>
<accession>A0A8S1H6E1</accession>
<dbReference type="Gene3D" id="3.30.505.10">
    <property type="entry name" value="SH2 domain"/>
    <property type="match status" value="2"/>
</dbReference>
<dbReference type="PROSITE" id="PS50002">
    <property type="entry name" value="SH3"/>
    <property type="match status" value="1"/>
</dbReference>
<dbReference type="PROSITE" id="PS50001">
    <property type="entry name" value="SH2"/>
    <property type="match status" value="1"/>
</dbReference>
<feature type="domain" description="SH3" evidence="7">
    <location>
        <begin position="134"/>
        <end position="196"/>
    </location>
</feature>
<dbReference type="Proteomes" id="UP000835052">
    <property type="component" value="Unassembled WGS sequence"/>
</dbReference>
<dbReference type="SMART" id="SM00326">
    <property type="entry name" value="SH3"/>
    <property type="match status" value="1"/>
</dbReference>
<organism evidence="8 9">
    <name type="scientific">Caenorhabditis auriculariae</name>
    <dbReference type="NCBI Taxonomy" id="2777116"/>
    <lineage>
        <taxon>Eukaryota</taxon>
        <taxon>Metazoa</taxon>
        <taxon>Ecdysozoa</taxon>
        <taxon>Nematoda</taxon>
        <taxon>Chromadorea</taxon>
        <taxon>Rhabditida</taxon>
        <taxon>Rhabditina</taxon>
        <taxon>Rhabditomorpha</taxon>
        <taxon>Rhabditoidea</taxon>
        <taxon>Rhabditidae</taxon>
        <taxon>Peloderinae</taxon>
        <taxon>Caenorhabditis</taxon>
    </lineage>
</organism>
<dbReference type="GO" id="GO:0030971">
    <property type="term" value="F:receptor tyrosine kinase binding"/>
    <property type="evidence" value="ECO:0007669"/>
    <property type="project" value="TreeGrafter"/>
</dbReference>
<feature type="region of interest" description="Disordered" evidence="5">
    <location>
        <begin position="1"/>
        <end position="23"/>
    </location>
</feature>
<dbReference type="InterPro" id="IPR001452">
    <property type="entry name" value="SH3_domain"/>
</dbReference>
<dbReference type="InterPro" id="IPR008936">
    <property type="entry name" value="Rho_GTPase_activation_prot"/>
</dbReference>
<dbReference type="Gene3D" id="1.10.506.10">
    <property type="entry name" value="GTPase Activation - p120gap, domain 1"/>
    <property type="match status" value="1"/>
</dbReference>
<dbReference type="OrthoDB" id="1562946at2759"/>
<keyword evidence="1 4" id="KW-0728">SH3 domain</keyword>
<dbReference type="GO" id="GO:0007167">
    <property type="term" value="P:enzyme-linked receptor protein signaling pathway"/>
    <property type="evidence" value="ECO:0007669"/>
    <property type="project" value="TreeGrafter"/>
</dbReference>
<dbReference type="SMART" id="SM00252">
    <property type="entry name" value="SH2"/>
    <property type="match status" value="2"/>
</dbReference>
<evidence type="ECO:0000313" key="9">
    <source>
        <dbReference type="Proteomes" id="UP000835052"/>
    </source>
</evidence>
<dbReference type="PANTHER" id="PTHR19969">
    <property type="entry name" value="SH2-SH3 ADAPTOR PROTEIN-RELATED"/>
    <property type="match status" value="1"/>
</dbReference>
<dbReference type="AlphaFoldDB" id="A0A8S1H6E1"/>
<protein>
    <recommendedName>
        <fullName evidence="10">SH2 domain-containing protein</fullName>
    </recommendedName>
</protein>
<evidence type="ECO:0000256" key="4">
    <source>
        <dbReference type="PROSITE-ProRule" id="PRU00192"/>
    </source>
</evidence>
<evidence type="ECO:0008006" key="10">
    <source>
        <dbReference type="Google" id="ProtNLM"/>
    </source>
</evidence>
<feature type="domain" description="SH2" evidence="6">
    <location>
        <begin position="34"/>
        <end position="119"/>
    </location>
</feature>
<evidence type="ECO:0000256" key="1">
    <source>
        <dbReference type="ARBA" id="ARBA00022443"/>
    </source>
</evidence>
<keyword evidence="2 3" id="KW-0727">SH2 domain</keyword>
<dbReference type="EMBL" id="CAJGYM010000018">
    <property type="protein sequence ID" value="CAD6190823.1"/>
    <property type="molecule type" value="Genomic_DNA"/>
</dbReference>
<evidence type="ECO:0000313" key="8">
    <source>
        <dbReference type="EMBL" id="CAD6190823.1"/>
    </source>
</evidence>
<dbReference type="InterPro" id="IPR036860">
    <property type="entry name" value="SH2_dom_sf"/>
</dbReference>
<evidence type="ECO:0000259" key="6">
    <source>
        <dbReference type="PROSITE" id="PS50001"/>
    </source>
</evidence>
<dbReference type="InterPro" id="IPR051184">
    <property type="entry name" value="Tyrosine-phos_adapter"/>
</dbReference>
<dbReference type="SUPFAM" id="SSF48350">
    <property type="entry name" value="GTPase activation domain, GAP"/>
    <property type="match status" value="1"/>
</dbReference>
<dbReference type="GO" id="GO:0005737">
    <property type="term" value="C:cytoplasm"/>
    <property type="evidence" value="ECO:0007669"/>
    <property type="project" value="TreeGrafter"/>
</dbReference>
<evidence type="ECO:0000256" key="2">
    <source>
        <dbReference type="ARBA" id="ARBA00022999"/>
    </source>
</evidence>
<evidence type="ECO:0000259" key="7">
    <source>
        <dbReference type="PROSITE" id="PS50002"/>
    </source>
</evidence>
<evidence type="ECO:0000256" key="5">
    <source>
        <dbReference type="SAM" id="MobiDB-lite"/>
    </source>
</evidence>
<feature type="compositionally biased region" description="Polar residues" evidence="5">
    <location>
        <begin position="14"/>
        <end position="23"/>
    </location>
</feature>
<dbReference type="Gene3D" id="2.30.30.40">
    <property type="entry name" value="SH3 Domains"/>
    <property type="match status" value="1"/>
</dbReference>
<sequence>MYSSGSSGPQCSSADTSYQKSCESSPLESPNKLWFHGEMGAFQAESLLEGSAPGLFLIRRQGARRYYLSFVNHAGSITHNPVRHINSSFFFMGQRFPSLADVVDFFEESFSSAYTENPTISLAFCSTPMLQKNERDQKFLCMKTNKGTVEDELRTYRGDIITVLERTEDGTWLWGRNEATRMIGLIPIDILQPLVSLQTEMGDLPFFYDTISTDAVQPLPLGSFLLRRSTKGDNAYALLVKTQPDLVEKFLILGSPQCGFMLSGRPFHSIGHVIERYTTKAISGGLCLSHAVIRSEDDDEGSFSLHGAALRQLQDLRNGNLSPSCYSVGSDGLSVTKPQKEVEYTTPELVFSSFDDKDISPSRTVIESCQALRKSREEKQWKSCWIKLSDYSNGDSRLSITDNKEDTKSRLEYDLSCTKLFWLDESVFGVEGSFFLSLSLSQPSTFLCFQPLTLFVHWISLLRTRQVTVQPALPRPLPPLEEARATQLNLLFLDLDKFKSDLLKTENVYSANVLLDNVRVCSSNSFAVTSNRQPTELPVVVFDSRFVLPYVPCDARLQLSLLSSPSNTKKGRVIGVSKLVSLSTEPICFSQDAGFVYRAQQRAVRVFPSTFYAPLVKILRKSPETLLRQPSSALPLQHRTFLYSCLVFLYLSDSNAMVEMFRNITKDALAASTTEDVFRKDSVATGVVTQCLRHSLKSDLDEYLQTAPQLCNAHNSQLSKTSVNVDAASCVVEFLTQTLEKAPLALQVLAAVAECAAQRFPEQPHIVRRSLSAILVLRFLNPILLTSMTGAGPLAKAIQKAANAAASTLPQEELTSTSATFRRLFDRIAGVSSQVTGESKELSTEWLAMVAHMLALSYSSSERVQLPEEVAALVDAHRQ</sequence>
<comment type="caution">
    <text evidence="8">The sequence shown here is derived from an EMBL/GenBank/DDBJ whole genome shotgun (WGS) entry which is preliminary data.</text>
</comment>
<evidence type="ECO:0000256" key="3">
    <source>
        <dbReference type="PROSITE-ProRule" id="PRU00191"/>
    </source>
</evidence>